<evidence type="ECO:0000313" key="9">
    <source>
        <dbReference type="Proteomes" id="UP000190989"/>
    </source>
</evidence>
<keyword evidence="2" id="KW-1003">Cell membrane</keyword>
<dbReference type="InterPro" id="IPR016174">
    <property type="entry name" value="Di-haem_cyt_TM"/>
</dbReference>
<keyword evidence="4 6" id="KW-1133">Transmembrane helix</keyword>
<reference evidence="9" key="1">
    <citation type="submission" date="2017-02" db="EMBL/GenBank/DDBJ databases">
        <authorList>
            <person name="Varghese N."/>
            <person name="Submissions S."/>
        </authorList>
    </citation>
    <scope>NUCLEOTIDE SEQUENCE [LARGE SCALE GENOMIC DNA]</scope>
    <source>
        <strain evidence="9">SM117</strain>
    </source>
</reference>
<dbReference type="GO" id="GO:0020037">
    <property type="term" value="F:heme binding"/>
    <property type="evidence" value="ECO:0007669"/>
    <property type="project" value="TreeGrafter"/>
</dbReference>
<feature type="transmembrane region" description="Helical" evidence="6">
    <location>
        <begin position="25"/>
        <end position="45"/>
    </location>
</feature>
<evidence type="ECO:0000256" key="2">
    <source>
        <dbReference type="ARBA" id="ARBA00022475"/>
    </source>
</evidence>
<keyword evidence="5 6" id="KW-0472">Membrane</keyword>
<dbReference type="PANTHER" id="PTHR30485:SF1">
    <property type="entry name" value="CYTOCHROME YDHU-RELATED"/>
    <property type="match status" value="1"/>
</dbReference>
<gene>
    <name evidence="8" type="ORF">SAMN06295987_10686</name>
</gene>
<evidence type="ECO:0000313" key="8">
    <source>
        <dbReference type="EMBL" id="SLK06878.1"/>
    </source>
</evidence>
<sequence length="284" mass="32128">MASDASPEAAQGGDLVRRHRLSTRIWHWINAVTLLVMLMSGLMIFNAHPRLYWGEYGANFDRPWLKIGTLQNTRTGEYSGFLQVGDERIDTTGVLGLWQDSNGRQQRYAFPSWATIPSRYSLAGARIWHLAFAWVLALGLLAYLVRSLVNGHLRRDIHITRREWSPRHLWHDVNQHARLRFPKGAAALRYNALQKLAYAGVLFVLLPLMIVTGLAMSPGTDAWAPIVTELFGGRQSARSVHFICAFLLVVFFVVHMVMVVLAGPINEVRSMITGKYRLPKEKGQ</sequence>
<dbReference type="EMBL" id="FVZE01000006">
    <property type="protein sequence ID" value="SLK06878.1"/>
    <property type="molecule type" value="Genomic_DNA"/>
</dbReference>
<protein>
    <submittedName>
        <fullName evidence="8">Thiosulfate reductase cytochrome b subunit</fullName>
    </submittedName>
</protein>
<dbReference type="AlphaFoldDB" id="A0A1U6IFQ5"/>
<feature type="domain" description="Cytochrome b561 bacterial/Ni-hydrogenase" evidence="7">
    <location>
        <begin position="18"/>
        <end position="274"/>
    </location>
</feature>
<dbReference type="Proteomes" id="UP000190989">
    <property type="component" value="Unassembled WGS sequence"/>
</dbReference>
<feature type="transmembrane region" description="Helical" evidence="6">
    <location>
        <begin position="196"/>
        <end position="219"/>
    </location>
</feature>
<dbReference type="GO" id="GO:0005886">
    <property type="term" value="C:plasma membrane"/>
    <property type="evidence" value="ECO:0007669"/>
    <property type="project" value="UniProtKB-SubCell"/>
</dbReference>
<evidence type="ECO:0000259" key="7">
    <source>
        <dbReference type="Pfam" id="PF01292"/>
    </source>
</evidence>
<evidence type="ECO:0000256" key="6">
    <source>
        <dbReference type="SAM" id="Phobius"/>
    </source>
</evidence>
<dbReference type="GO" id="GO:0022904">
    <property type="term" value="P:respiratory electron transport chain"/>
    <property type="evidence" value="ECO:0007669"/>
    <property type="project" value="InterPro"/>
</dbReference>
<feature type="transmembrane region" description="Helical" evidence="6">
    <location>
        <begin position="239"/>
        <end position="262"/>
    </location>
</feature>
<dbReference type="InterPro" id="IPR011577">
    <property type="entry name" value="Cyt_b561_bac/Ni-Hgenase"/>
</dbReference>
<organism evidence="8 9">
    <name type="scientific">Novosphingobium mathurense</name>
    <dbReference type="NCBI Taxonomy" id="428990"/>
    <lineage>
        <taxon>Bacteria</taxon>
        <taxon>Pseudomonadati</taxon>
        <taxon>Pseudomonadota</taxon>
        <taxon>Alphaproteobacteria</taxon>
        <taxon>Sphingomonadales</taxon>
        <taxon>Sphingomonadaceae</taxon>
        <taxon>Novosphingobium</taxon>
    </lineage>
</organism>
<proteinExistence type="predicted"/>
<keyword evidence="3 6" id="KW-0812">Transmembrane</keyword>
<accession>A0A1U6IFQ5</accession>
<dbReference type="InterPro" id="IPR051542">
    <property type="entry name" value="Hydrogenase_cytochrome"/>
</dbReference>
<dbReference type="STRING" id="428990.SAMN06295987_10686"/>
<name>A0A1U6IFQ5_9SPHN</name>
<evidence type="ECO:0000256" key="5">
    <source>
        <dbReference type="ARBA" id="ARBA00023136"/>
    </source>
</evidence>
<dbReference type="RefSeq" id="WP_079731242.1">
    <property type="nucleotide sequence ID" value="NZ_FVZE01000006.1"/>
</dbReference>
<feature type="transmembrane region" description="Helical" evidence="6">
    <location>
        <begin position="127"/>
        <end position="145"/>
    </location>
</feature>
<dbReference type="SUPFAM" id="SSF81342">
    <property type="entry name" value="Transmembrane di-heme cytochromes"/>
    <property type="match status" value="1"/>
</dbReference>
<evidence type="ECO:0000256" key="1">
    <source>
        <dbReference type="ARBA" id="ARBA00004651"/>
    </source>
</evidence>
<dbReference type="Pfam" id="PF01292">
    <property type="entry name" value="Ni_hydr_CYTB"/>
    <property type="match status" value="1"/>
</dbReference>
<dbReference type="PANTHER" id="PTHR30485">
    <property type="entry name" value="NI/FE-HYDROGENASE 1 B-TYPE CYTOCHROME SUBUNIT"/>
    <property type="match status" value="1"/>
</dbReference>
<keyword evidence="9" id="KW-1185">Reference proteome</keyword>
<dbReference type="GO" id="GO:0009055">
    <property type="term" value="F:electron transfer activity"/>
    <property type="evidence" value="ECO:0007669"/>
    <property type="project" value="InterPro"/>
</dbReference>
<evidence type="ECO:0000256" key="4">
    <source>
        <dbReference type="ARBA" id="ARBA00022989"/>
    </source>
</evidence>
<comment type="subcellular location">
    <subcellularLocation>
        <location evidence="1">Cell membrane</location>
        <topology evidence="1">Multi-pass membrane protein</topology>
    </subcellularLocation>
</comment>
<evidence type="ECO:0000256" key="3">
    <source>
        <dbReference type="ARBA" id="ARBA00022692"/>
    </source>
</evidence>
<dbReference type="Gene3D" id="1.20.950.20">
    <property type="entry name" value="Transmembrane di-heme cytochromes, Chain C"/>
    <property type="match status" value="1"/>
</dbReference>